<accession>A0A931AQ09</accession>
<dbReference type="InterPro" id="IPR010914">
    <property type="entry name" value="RsgA_GTPase_dom"/>
</dbReference>
<dbReference type="InterPro" id="IPR027417">
    <property type="entry name" value="P-loop_NTPase"/>
</dbReference>
<comment type="caution">
    <text evidence="3">Lacks conserved residue(s) required for the propagation of feature annotation.</text>
</comment>
<dbReference type="InterPro" id="IPR004881">
    <property type="entry name" value="Ribosome_biogen_GTPase_RsgA"/>
</dbReference>
<comment type="subunit">
    <text evidence="3">Monomer. Associates with 30S ribosomal subunit, binds 16S rRNA.</text>
</comment>
<evidence type="ECO:0000313" key="6">
    <source>
        <dbReference type="EMBL" id="MBF8436807.1"/>
    </source>
</evidence>
<dbReference type="EMBL" id="JADPIE010000003">
    <property type="protein sequence ID" value="MBF8436807.1"/>
    <property type="molecule type" value="Genomic_DNA"/>
</dbReference>
<keyword evidence="1 3" id="KW-0547">Nucleotide-binding</keyword>
<dbReference type="EC" id="3.6.1.-" evidence="3"/>
<comment type="caution">
    <text evidence="6">The sequence shown here is derived from an EMBL/GenBank/DDBJ whole genome shotgun (WGS) entry which is preliminary data.</text>
</comment>
<keyword evidence="3" id="KW-0378">Hydrolase</keyword>
<dbReference type="GO" id="GO:0005525">
    <property type="term" value="F:GTP binding"/>
    <property type="evidence" value="ECO:0007669"/>
    <property type="project" value="UniProtKB-UniRule"/>
</dbReference>
<keyword evidence="3" id="KW-0694">RNA-binding</keyword>
<organism evidence="6 7">
    <name type="scientific">Halonatronomonas betaini</name>
    <dbReference type="NCBI Taxonomy" id="2778430"/>
    <lineage>
        <taxon>Bacteria</taxon>
        <taxon>Bacillati</taxon>
        <taxon>Bacillota</taxon>
        <taxon>Clostridia</taxon>
        <taxon>Halanaerobiales</taxon>
        <taxon>Halarsenatibacteraceae</taxon>
        <taxon>Halonatronomonas</taxon>
    </lineage>
</organism>
<dbReference type="GO" id="GO:0019843">
    <property type="term" value="F:rRNA binding"/>
    <property type="evidence" value="ECO:0007669"/>
    <property type="project" value="UniProtKB-KW"/>
</dbReference>
<dbReference type="Gene3D" id="1.10.40.50">
    <property type="entry name" value="Probable gtpase engc, domain 3"/>
    <property type="match status" value="1"/>
</dbReference>
<dbReference type="NCBIfam" id="TIGR00157">
    <property type="entry name" value="ribosome small subunit-dependent GTPase A"/>
    <property type="match status" value="1"/>
</dbReference>
<feature type="domain" description="CP-type G" evidence="5">
    <location>
        <begin position="48"/>
        <end position="208"/>
    </location>
</feature>
<evidence type="ECO:0000256" key="1">
    <source>
        <dbReference type="ARBA" id="ARBA00022741"/>
    </source>
</evidence>
<dbReference type="PROSITE" id="PS50936">
    <property type="entry name" value="ENGC_GTPASE"/>
    <property type="match status" value="1"/>
</dbReference>
<dbReference type="PANTHER" id="PTHR32120:SF11">
    <property type="entry name" value="SMALL RIBOSOMAL SUBUNIT BIOGENESIS GTPASE RSGA 1, MITOCHONDRIAL-RELATED"/>
    <property type="match status" value="1"/>
</dbReference>
<comment type="similarity">
    <text evidence="3">Belongs to the TRAFAC class YlqF/YawG GTPase family. RsgA subfamily.</text>
</comment>
<keyword evidence="3" id="KW-0963">Cytoplasm</keyword>
<dbReference type="PANTHER" id="PTHR32120">
    <property type="entry name" value="SMALL RIBOSOMAL SUBUNIT BIOGENESIS GTPASE RSGA"/>
    <property type="match status" value="1"/>
</dbReference>
<dbReference type="AlphaFoldDB" id="A0A931AQ09"/>
<dbReference type="RefSeq" id="WP_270453720.1">
    <property type="nucleotide sequence ID" value="NZ_JADPIE010000003.1"/>
</dbReference>
<name>A0A931AQ09_9FIRM</name>
<feature type="binding site" evidence="3">
    <location>
        <position position="237"/>
    </location>
    <ligand>
        <name>Zn(2+)</name>
        <dbReference type="ChEBI" id="CHEBI:29105"/>
    </ligand>
</feature>
<keyword evidence="2 3" id="KW-0342">GTP-binding</keyword>
<dbReference type="GO" id="GO:0003924">
    <property type="term" value="F:GTPase activity"/>
    <property type="evidence" value="ECO:0007669"/>
    <property type="project" value="UniProtKB-UniRule"/>
</dbReference>
<comment type="function">
    <text evidence="3">One of several proteins that assist in the late maturation steps of the functional core of the 30S ribosomal subunit. Helps release RbfA from mature subunits. May play a role in the assembly of ribosomal proteins into the subunit. Circularly permuted GTPase that catalyzes slow GTP hydrolysis, GTPase activity is stimulated by the 30S ribosomal subunit.</text>
</comment>
<keyword evidence="3" id="KW-0862">Zinc</keyword>
<proteinExistence type="inferred from homology"/>
<evidence type="ECO:0000259" key="5">
    <source>
        <dbReference type="PROSITE" id="PS51721"/>
    </source>
</evidence>
<feature type="binding site" evidence="3">
    <location>
        <position position="245"/>
    </location>
    <ligand>
        <name>Zn(2+)</name>
        <dbReference type="ChEBI" id="CHEBI:29105"/>
    </ligand>
</feature>
<feature type="domain" description="EngC GTPase" evidence="4">
    <location>
        <begin position="57"/>
        <end position="206"/>
    </location>
</feature>
<feature type="binding site" evidence="3">
    <location>
        <position position="232"/>
    </location>
    <ligand>
        <name>Zn(2+)</name>
        <dbReference type="ChEBI" id="CHEBI:29105"/>
    </ligand>
</feature>
<dbReference type="GO" id="GO:0042274">
    <property type="term" value="P:ribosomal small subunit biogenesis"/>
    <property type="evidence" value="ECO:0007669"/>
    <property type="project" value="UniProtKB-UniRule"/>
</dbReference>
<dbReference type="GO" id="GO:0005737">
    <property type="term" value="C:cytoplasm"/>
    <property type="evidence" value="ECO:0007669"/>
    <property type="project" value="UniProtKB-SubCell"/>
</dbReference>
<sequence length="279" mass="31597">MIGGFVFVHLDNGEEKRCKPRGRIREEMYPGDRVVVKEEMVEELLPREDLLMRPKVANVDQVLLVQSLKNPEVNFKLLDRFLILIESLDYSPVIVINKTDLVDEIDPEIDDAINAYKDAGYNVFLTSVKNGTGMIEVKDAISKGITVLAGPSGVGKTALLNTLIPGANLKVGDISKKLKRGTHTTREVRLLKMNSDGWIADTPGFSTLELDGIEAEDLKFYFPEFRKYLSNCKFNNCNHIHEPGCLIKEKVEEGELASSRYKSYKTYFEMLEERGKQYD</sequence>
<dbReference type="Gene3D" id="3.40.50.300">
    <property type="entry name" value="P-loop containing nucleotide triphosphate hydrolases"/>
    <property type="match status" value="1"/>
</dbReference>
<comment type="cofactor">
    <cofactor evidence="3">
        <name>Zn(2+)</name>
        <dbReference type="ChEBI" id="CHEBI:29105"/>
    </cofactor>
    <text evidence="3">Binds 1 zinc ion per subunit.</text>
</comment>
<reference evidence="6" key="1">
    <citation type="submission" date="2020-11" db="EMBL/GenBank/DDBJ databases">
        <title>Halonatronomonas betainensis gen. nov., sp. nov. a novel haloalkaliphilic representative of the family Halanaerobiacae capable of betaine degradation.</title>
        <authorList>
            <person name="Boltyanskaya Y."/>
            <person name="Kevbrin V."/>
            <person name="Detkova E."/>
            <person name="Grouzdev D.S."/>
            <person name="Koziaeva V."/>
            <person name="Zhilina T."/>
        </authorList>
    </citation>
    <scope>NUCLEOTIDE SEQUENCE</scope>
    <source>
        <strain evidence="6">Z-7014</strain>
    </source>
</reference>
<evidence type="ECO:0000259" key="4">
    <source>
        <dbReference type="PROSITE" id="PS50936"/>
    </source>
</evidence>
<protein>
    <recommendedName>
        <fullName evidence="3">Small ribosomal subunit biogenesis GTPase RsgA</fullName>
        <ecNumber evidence="3">3.6.1.-</ecNumber>
    </recommendedName>
</protein>
<dbReference type="CDD" id="cd01854">
    <property type="entry name" value="YjeQ_EngC"/>
    <property type="match status" value="1"/>
</dbReference>
<dbReference type="InterPro" id="IPR030378">
    <property type="entry name" value="G_CP_dom"/>
</dbReference>
<evidence type="ECO:0000256" key="3">
    <source>
        <dbReference type="HAMAP-Rule" id="MF_01820"/>
    </source>
</evidence>
<dbReference type="Proteomes" id="UP000621436">
    <property type="component" value="Unassembled WGS sequence"/>
</dbReference>
<evidence type="ECO:0000313" key="7">
    <source>
        <dbReference type="Proteomes" id="UP000621436"/>
    </source>
</evidence>
<dbReference type="Pfam" id="PF03193">
    <property type="entry name" value="RsgA_GTPase"/>
    <property type="match status" value="1"/>
</dbReference>
<keyword evidence="7" id="KW-1185">Reference proteome</keyword>
<evidence type="ECO:0000256" key="2">
    <source>
        <dbReference type="ARBA" id="ARBA00023134"/>
    </source>
</evidence>
<keyword evidence="3" id="KW-0699">rRNA-binding</keyword>
<comment type="subcellular location">
    <subcellularLocation>
        <location evidence="3">Cytoplasm</location>
    </subcellularLocation>
</comment>
<dbReference type="HAMAP" id="MF_01820">
    <property type="entry name" value="GTPase_RsgA"/>
    <property type="match status" value="1"/>
</dbReference>
<feature type="binding site" evidence="3">
    <location>
        <begin position="97"/>
        <end position="100"/>
    </location>
    <ligand>
        <name>GTP</name>
        <dbReference type="ChEBI" id="CHEBI:37565"/>
    </ligand>
</feature>
<dbReference type="PROSITE" id="PS51721">
    <property type="entry name" value="G_CP"/>
    <property type="match status" value="1"/>
</dbReference>
<feature type="binding site" evidence="3">
    <location>
        <position position="239"/>
    </location>
    <ligand>
        <name>Zn(2+)</name>
        <dbReference type="ChEBI" id="CHEBI:29105"/>
    </ligand>
</feature>
<dbReference type="GO" id="GO:0046872">
    <property type="term" value="F:metal ion binding"/>
    <property type="evidence" value="ECO:0007669"/>
    <property type="project" value="UniProtKB-KW"/>
</dbReference>
<dbReference type="SUPFAM" id="SSF52540">
    <property type="entry name" value="P-loop containing nucleoside triphosphate hydrolases"/>
    <property type="match status" value="1"/>
</dbReference>
<keyword evidence="3" id="KW-0690">Ribosome biogenesis</keyword>
<gene>
    <name evidence="3 6" type="primary">rsgA</name>
    <name evidence="6" type="ORF">I0Q91_06950</name>
</gene>
<keyword evidence="3" id="KW-0479">Metal-binding</keyword>